<dbReference type="Proteomes" id="UP001501637">
    <property type="component" value="Unassembled WGS sequence"/>
</dbReference>
<keyword evidence="1" id="KW-0732">Signal</keyword>
<keyword evidence="4" id="KW-1185">Reference proteome</keyword>
<gene>
    <name evidence="3" type="ORF">GCM10010449_35580</name>
</gene>
<dbReference type="SUPFAM" id="SSF56601">
    <property type="entry name" value="beta-lactamase/transpeptidase-like"/>
    <property type="match status" value="1"/>
</dbReference>
<name>A0ABP6MJQ3_9ACTN</name>
<organism evidence="3 4">
    <name type="scientific">Streptomyces rectiviolaceus</name>
    <dbReference type="NCBI Taxonomy" id="332591"/>
    <lineage>
        <taxon>Bacteria</taxon>
        <taxon>Bacillati</taxon>
        <taxon>Actinomycetota</taxon>
        <taxon>Actinomycetes</taxon>
        <taxon>Kitasatosporales</taxon>
        <taxon>Streptomycetaceae</taxon>
        <taxon>Streptomyces</taxon>
    </lineage>
</organism>
<proteinExistence type="predicted"/>
<dbReference type="GO" id="GO:0016787">
    <property type="term" value="F:hydrolase activity"/>
    <property type="evidence" value="ECO:0007669"/>
    <property type="project" value="UniProtKB-KW"/>
</dbReference>
<feature type="chain" id="PRO_5047240301" evidence="1">
    <location>
        <begin position="26"/>
        <end position="373"/>
    </location>
</feature>
<dbReference type="Pfam" id="PF00144">
    <property type="entry name" value="Beta-lactamase"/>
    <property type="match status" value="1"/>
</dbReference>
<comment type="caution">
    <text evidence="3">The sequence shown here is derived from an EMBL/GenBank/DDBJ whole genome shotgun (WGS) entry which is preliminary data.</text>
</comment>
<evidence type="ECO:0000256" key="1">
    <source>
        <dbReference type="SAM" id="SignalP"/>
    </source>
</evidence>
<feature type="domain" description="Beta-lactamase-related" evidence="2">
    <location>
        <begin position="63"/>
        <end position="333"/>
    </location>
</feature>
<dbReference type="InterPro" id="IPR001466">
    <property type="entry name" value="Beta-lactam-related"/>
</dbReference>
<evidence type="ECO:0000313" key="4">
    <source>
        <dbReference type="Proteomes" id="UP001501637"/>
    </source>
</evidence>
<evidence type="ECO:0000313" key="3">
    <source>
        <dbReference type="EMBL" id="GAA3110012.1"/>
    </source>
</evidence>
<sequence>MRRRTSVVAALAFTASLVTAPAASAASAAAPRCDTKPVQEALKALKGVGASGISLTVKSPRCGVLKSGVGLADLKTGRKVVGDEHSRIASNTKTWVATVVLQLVGEGRLKLDDTVDRHLPGLIRTEHYDGRKITIRQLLQHTSGLPDYLEAPFWADETAHRWDHIEPLRTIKQALTLPAPEDKPFSYSNTNYNLAGLIVTKVTGRSIGTELKQRIFKPLGLRDTYWPGDRTTLPEPELRSYVKRSGKLLDWTEWNVSGSDASGALVSTGADVTAFWSALMSGKLLAPAQLTAMKRTVPDPTVRGARYGLGVEREERTPGFVTWGHSGFMETGHKLRNAVTDDGRRAVTLLIGSEEFKEAKVDSVLRTLIRDLR</sequence>
<keyword evidence="3" id="KW-0378">Hydrolase</keyword>
<reference evidence="4" key="1">
    <citation type="journal article" date="2019" name="Int. J. Syst. Evol. Microbiol.">
        <title>The Global Catalogue of Microorganisms (GCM) 10K type strain sequencing project: providing services to taxonomists for standard genome sequencing and annotation.</title>
        <authorList>
            <consortium name="The Broad Institute Genomics Platform"/>
            <consortium name="The Broad Institute Genome Sequencing Center for Infectious Disease"/>
            <person name="Wu L."/>
            <person name="Ma J."/>
        </authorList>
    </citation>
    <scope>NUCLEOTIDE SEQUENCE [LARGE SCALE GENOMIC DNA]</scope>
    <source>
        <strain evidence="4">JCM 9092</strain>
    </source>
</reference>
<dbReference type="EMBL" id="BAAAUG010000060">
    <property type="protein sequence ID" value="GAA3110012.1"/>
    <property type="molecule type" value="Genomic_DNA"/>
</dbReference>
<dbReference type="PANTHER" id="PTHR46825">
    <property type="entry name" value="D-ALANYL-D-ALANINE-CARBOXYPEPTIDASE/ENDOPEPTIDASE AMPH"/>
    <property type="match status" value="1"/>
</dbReference>
<dbReference type="RefSeq" id="WP_344521960.1">
    <property type="nucleotide sequence ID" value="NZ_BAAAUG010000060.1"/>
</dbReference>
<accession>A0ABP6MJQ3</accession>
<dbReference type="InterPro" id="IPR050491">
    <property type="entry name" value="AmpC-like"/>
</dbReference>
<protein>
    <submittedName>
        <fullName evidence="3">Serine hydrolase domain-containing protein</fullName>
    </submittedName>
</protein>
<dbReference type="PANTHER" id="PTHR46825:SF7">
    <property type="entry name" value="D-ALANYL-D-ALANINE CARBOXYPEPTIDASE"/>
    <property type="match status" value="1"/>
</dbReference>
<feature type="signal peptide" evidence="1">
    <location>
        <begin position="1"/>
        <end position="25"/>
    </location>
</feature>
<evidence type="ECO:0000259" key="2">
    <source>
        <dbReference type="Pfam" id="PF00144"/>
    </source>
</evidence>
<dbReference type="InterPro" id="IPR012338">
    <property type="entry name" value="Beta-lactam/transpept-like"/>
</dbReference>
<dbReference type="Gene3D" id="3.40.710.10">
    <property type="entry name" value="DD-peptidase/beta-lactamase superfamily"/>
    <property type="match status" value="1"/>
</dbReference>